<gene>
    <name evidence="4" type="ORF">P153DRAFT_369657</name>
</gene>
<name>A0A6A6A4E2_9PLEO</name>
<organism evidence="4 5">
    <name type="scientific">Dothidotthia symphoricarpi CBS 119687</name>
    <dbReference type="NCBI Taxonomy" id="1392245"/>
    <lineage>
        <taxon>Eukaryota</taxon>
        <taxon>Fungi</taxon>
        <taxon>Dikarya</taxon>
        <taxon>Ascomycota</taxon>
        <taxon>Pezizomycotina</taxon>
        <taxon>Dothideomycetes</taxon>
        <taxon>Pleosporomycetidae</taxon>
        <taxon>Pleosporales</taxon>
        <taxon>Dothidotthiaceae</taxon>
        <taxon>Dothidotthia</taxon>
    </lineage>
</organism>
<protein>
    <submittedName>
        <fullName evidence="4">Ankyrin</fullName>
    </submittedName>
</protein>
<dbReference type="InterPro" id="IPR002110">
    <property type="entry name" value="Ankyrin_rpt"/>
</dbReference>
<feature type="repeat" description="ANK" evidence="3">
    <location>
        <begin position="326"/>
        <end position="358"/>
    </location>
</feature>
<dbReference type="InterPro" id="IPR051165">
    <property type="entry name" value="Multifunctional_ANK_Repeat"/>
</dbReference>
<dbReference type="Gene3D" id="1.25.40.20">
    <property type="entry name" value="Ankyrin repeat-containing domain"/>
    <property type="match status" value="1"/>
</dbReference>
<dbReference type="PROSITE" id="PS50088">
    <property type="entry name" value="ANK_REPEAT"/>
    <property type="match status" value="2"/>
</dbReference>
<dbReference type="RefSeq" id="XP_033520020.1">
    <property type="nucleotide sequence ID" value="XM_033668831.1"/>
</dbReference>
<dbReference type="PANTHER" id="PTHR24123">
    <property type="entry name" value="ANKYRIN REPEAT-CONTAINING"/>
    <property type="match status" value="1"/>
</dbReference>
<keyword evidence="2 3" id="KW-0040">ANK repeat</keyword>
<dbReference type="AlphaFoldDB" id="A0A6A6A4E2"/>
<dbReference type="Pfam" id="PF12796">
    <property type="entry name" value="Ank_2"/>
    <property type="match status" value="1"/>
</dbReference>
<dbReference type="GeneID" id="54409263"/>
<dbReference type="OrthoDB" id="3671334at2759"/>
<keyword evidence="1" id="KW-0677">Repeat</keyword>
<keyword evidence="5" id="KW-1185">Reference proteome</keyword>
<dbReference type="Pfam" id="PF13606">
    <property type="entry name" value="Ank_3"/>
    <property type="match status" value="1"/>
</dbReference>
<evidence type="ECO:0000256" key="3">
    <source>
        <dbReference type="PROSITE-ProRule" id="PRU00023"/>
    </source>
</evidence>
<evidence type="ECO:0000313" key="5">
    <source>
        <dbReference type="Proteomes" id="UP000799771"/>
    </source>
</evidence>
<dbReference type="Proteomes" id="UP000799771">
    <property type="component" value="Unassembled WGS sequence"/>
</dbReference>
<dbReference type="SUPFAM" id="SSF48403">
    <property type="entry name" value="Ankyrin repeat"/>
    <property type="match status" value="1"/>
</dbReference>
<dbReference type="EMBL" id="ML977515">
    <property type="protein sequence ID" value="KAF2125628.1"/>
    <property type="molecule type" value="Genomic_DNA"/>
</dbReference>
<dbReference type="PANTHER" id="PTHR24123:SF33">
    <property type="entry name" value="PROTEIN HOS4"/>
    <property type="match status" value="1"/>
</dbReference>
<reference evidence="4" key="1">
    <citation type="journal article" date="2020" name="Stud. Mycol.">
        <title>101 Dothideomycetes genomes: a test case for predicting lifestyles and emergence of pathogens.</title>
        <authorList>
            <person name="Haridas S."/>
            <person name="Albert R."/>
            <person name="Binder M."/>
            <person name="Bloem J."/>
            <person name="Labutti K."/>
            <person name="Salamov A."/>
            <person name="Andreopoulos B."/>
            <person name="Baker S."/>
            <person name="Barry K."/>
            <person name="Bills G."/>
            <person name="Bluhm B."/>
            <person name="Cannon C."/>
            <person name="Castanera R."/>
            <person name="Culley D."/>
            <person name="Daum C."/>
            <person name="Ezra D."/>
            <person name="Gonzalez J."/>
            <person name="Henrissat B."/>
            <person name="Kuo A."/>
            <person name="Liang C."/>
            <person name="Lipzen A."/>
            <person name="Lutzoni F."/>
            <person name="Magnuson J."/>
            <person name="Mondo S."/>
            <person name="Nolan M."/>
            <person name="Ohm R."/>
            <person name="Pangilinan J."/>
            <person name="Park H.-J."/>
            <person name="Ramirez L."/>
            <person name="Alfaro M."/>
            <person name="Sun H."/>
            <person name="Tritt A."/>
            <person name="Yoshinaga Y."/>
            <person name="Zwiers L.-H."/>
            <person name="Turgeon B."/>
            <person name="Goodwin S."/>
            <person name="Spatafora J."/>
            <person name="Crous P."/>
            <person name="Grigoriev I."/>
        </authorList>
    </citation>
    <scope>NUCLEOTIDE SEQUENCE</scope>
    <source>
        <strain evidence="4">CBS 119687</strain>
    </source>
</reference>
<dbReference type="SMART" id="SM00248">
    <property type="entry name" value="ANK"/>
    <property type="match status" value="4"/>
</dbReference>
<sequence>MKLLELPPELFSQIVHELVLEVGVCEAFQYRLTCRSFARFLYKEIIFYQPDQSYYDHFLRWPREGLTWGQRPTLSELVKKFGATILAARLIAPYGFGGILVAWLTSVVQETSRFDDGVSTFTKEQCSANICNALGPCGVLYDYLTNKGLVIPKEYHGSVPAAAAAASGNVAALRKILLDNVKRGVPLRPLGASIVVAAVSGQADVLRELLLYAGSIIKPPASLLNGAMKAVIRQNHLECAELLFSYQQSTNLCIITMRSYQNDCFVTGSRQMLDIIQKEKRQPNFSLHLDELQKINALSKATPELFRLLLQDGLIKPNSALDIYCGHKTALGVALSNDRYDIARMLIEHGADVNMRPPSAPLGVTALWHASNDGDIDAVRFLLDHGAEIGYKTGDSCCPIEAATERGHTEILALLLDAKAARNSD</sequence>
<feature type="repeat" description="ANK" evidence="3">
    <location>
        <begin position="362"/>
        <end position="394"/>
    </location>
</feature>
<dbReference type="InterPro" id="IPR036770">
    <property type="entry name" value="Ankyrin_rpt-contain_sf"/>
</dbReference>
<proteinExistence type="predicted"/>
<evidence type="ECO:0000256" key="2">
    <source>
        <dbReference type="ARBA" id="ARBA00023043"/>
    </source>
</evidence>
<evidence type="ECO:0000256" key="1">
    <source>
        <dbReference type="ARBA" id="ARBA00022737"/>
    </source>
</evidence>
<accession>A0A6A6A4E2</accession>
<evidence type="ECO:0000313" key="4">
    <source>
        <dbReference type="EMBL" id="KAF2125628.1"/>
    </source>
</evidence>
<dbReference type="PROSITE" id="PS50297">
    <property type="entry name" value="ANK_REP_REGION"/>
    <property type="match status" value="2"/>
</dbReference>